<dbReference type="Pfam" id="PF00082">
    <property type="entry name" value="Peptidase_S8"/>
    <property type="match status" value="1"/>
</dbReference>
<dbReference type="Gene3D" id="3.40.50.200">
    <property type="entry name" value="Peptidase S8/S53 domain"/>
    <property type="match status" value="1"/>
</dbReference>
<keyword evidence="5" id="KW-0964">Secreted</keyword>
<dbReference type="FunFam" id="3.40.50.200:FF:000006">
    <property type="entry name" value="Subtilisin-like protease SBT1.5"/>
    <property type="match status" value="1"/>
</dbReference>
<name>A0A498K0Y7_MALDO</name>
<dbReference type="GO" id="GO:0004252">
    <property type="term" value="F:serine-type endopeptidase activity"/>
    <property type="evidence" value="ECO:0007669"/>
    <property type="project" value="UniProtKB-UniRule"/>
</dbReference>
<dbReference type="CDD" id="cd23509">
    <property type="entry name" value="Gnk2-like"/>
    <property type="match status" value="2"/>
</dbReference>
<proteinExistence type="inferred from homology"/>
<dbReference type="GO" id="GO:0048046">
    <property type="term" value="C:apoplast"/>
    <property type="evidence" value="ECO:0007669"/>
    <property type="project" value="UniProtKB-SubCell"/>
</dbReference>
<feature type="chain" id="PRO_5019842358" description="Gnk2-homologous domain-containing protein" evidence="14">
    <location>
        <begin position="24"/>
        <end position="1050"/>
    </location>
</feature>
<feature type="active site" description="Charge relay system" evidence="12 13">
    <location>
        <position position="830"/>
    </location>
</feature>
<feature type="active site" description="Charge relay system" evidence="12 13">
    <location>
        <position position="411"/>
    </location>
</feature>
<evidence type="ECO:0000256" key="10">
    <source>
        <dbReference type="ARBA" id="ARBA00022825"/>
    </source>
</evidence>
<dbReference type="PROSITE" id="PS51473">
    <property type="entry name" value="GNK2"/>
    <property type="match status" value="2"/>
</dbReference>
<dbReference type="CDD" id="cd04852">
    <property type="entry name" value="Peptidases_S8_3"/>
    <property type="match status" value="1"/>
</dbReference>
<comment type="caution">
    <text evidence="16">The sequence shown here is derived from an EMBL/GenBank/DDBJ whole genome shotgun (WGS) entry which is preliminary data.</text>
</comment>
<dbReference type="FunFam" id="3.50.30.30:FF:000005">
    <property type="entry name" value="subtilisin-like protease SBT1.5"/>
    <property type="match status" value="1"/>
</dbReference>
<keyword evidence="6 13" id="KW-0645">Protease</keyword>
<dbReference type="InterPro" id="IPR045051">
    <property type="entry name" value="SBT"/>
</dbReference>
<gene>
    <name evidence="16" type="ORF">DVH24_021376</name>
</gene>
<dbReference type="PANTHER" id="PTHR10795">
    <property type="entry name" value="PROPROTEIN CONVERTASE SUBTILISIN/KEXIN"/>
    <property type="match status" value="1"/>
</dbReference>
<comment type="subcellular location">
    <subcellularLocation>
        <location evidence="2">Secreted</location>
        <location evidence="2">Extracellular space</location>
        <location evidence="2">Apoplast</location>
    </subcellularLocation>
</comment>
<dbReference type="GO" id="GO:0009609">
    <property type="term" value="P:response to symbiotic bacterium"/>
    <property type="evidence" value="ECO:0007669"/>
    <property type="project" value="UniProtKB-ARBA"/>
</dbReference>
<dbReference type="GO" id="GO:0009610">
    <property type="term" value="P:response to symbiotic fungus"/>
    <property type="evidence" value="ECO:0007669"/>
    <property type="project" value="UniProtKB-ARBA"/>
</dbReference>
<dbReference type="InterPro" id="IPR037045">
    <property type="entry name" value="S8pro/Inhibitor_I9_sf"/>
</dbReference>
<dbReference type="Pfam" id="PF17766">
    <property type="entry name" value="fn3_6"/>
    <property type="match status" value="1"/>
</dbReference>
<evidence type="ECO:0000256" key="11">
    <source>
        <dbReference type="ARBA" id="ARBA00023180"/>
    </source>
</evidence>
<evidence type="ECO:0000256" key="6">
    <source>
        <dbReference type="ARBA" id="ARBA00022670"/>
    </source>
</evidence>
<evidence type="ECO:0000256" key="14">
    <source>
        <dbReference type="SAM" id="SignalP"/>
    </source>
</evidence>
<dbReference type="Proteomes" id="UP000290289">
    <property type="component" value="Chromosome 5"/>
</dbReference>
<keyword evidence="17" id="KW-1185">Reference proteome</keyword>
<evidence type="ECO:0000256" key="3">
    <source>
        <dbReference type="ARBA" id="ARBA00011073"/>
    </source>
</evidence>
<dbReference type="PROSITE" id="PS51892">
    <property type="entry name" value="SUBTILASE"/>
    <property type="match status" value="1"/>
</dbReference>
<dbReference type="Gene3D" id="2.60.40.2310">
    <property type="match status" value="1"/>
</dbReference>
<evidence type="ECO:0000256" key="1">
    <source>
        <dbReference type="ARBA" id="ARBA00002076"/>
    </source>
</evidence>
<keyword evidence="4" id="KW-0052">Apoplast</keyword>
<dbReference type="CDD" id="cd02120">
    <property type="entry name" value="PA_subtilisin_like"/>
    <property type="match status" value="1"/>
</dbReference>
<keyword evidence="7 14" id="KW-0732">Signal</keyword>
<evidence type="ECO:0000256" key="4">
    <source>
        <dbReference type="ARBA" id="ARBA00022523"/>
    </source>
</evidence>
<dbReference type="InterPro" id="IPR015500">
    <property type="entry name" value="Peptidase_S8_subtilisin-rel"/>
</dbReference>
<dbReference type="PROSITE" id="PS00138">
    <property type="entry name" value="SUBTILASE_SER"/>
    <property type="match status" value="1"/>
</dbReference>
<evidence type="ECO:0000259" key="15">
    <source>
        <dbReference type="PROSITE" id="PS51473"/>
    </source>
</evidence>
<protein>
    <recommendedName>
        <fullName evidence="15">Gnk2-homologous domain-containing protein</fullName>
    </recommendedName>
</protein>
<keyword evidence="11" id="KW-0325">Glycoprotein</keyword>
<evidence type="ECO:0000313" key="17">
    <source>
        <dbReference type="Proteomes" id="UP000290289"/>
    </source>
</evidence>
<dbReference type="SUPFAM" id="SSF52743">
    <property type="entry name" value="Subtilisin-like"/>
    <property type="match status" value="1"/>
</dbReference>
<dbReference type="InterPro" id="IPR036852">
    <property type="entry name" value="Peptidase_S8/S53_dom_sf"/>
</dbReference>
<feature type="signal peptide" evidence="14">
    <location>
        <begin position="1"/>
        <end position="23"/>
    </location>
</feature>
<dbReference type="PRINTS" id="PR00723">
    <property type="entry name" value="SUBTILISIN"/>
</dbReference>
<dbReference type="Pfam" id="PF05922">
    <property type="entry name" value="Inhibitor_I9"/>
    <property type="match status" value="1"/>
</dbReference>
<evidence type="ECO:0000256" key="8">
    <source>
        <dbReference type="ARBA" id="ARBA00022737"/>
    </source>
</evidence>
<dbReference type="InterPro" id="IPR000209">
    <property type="entry name" value="Peptidase_S8/S53_dom"/>
</dbReference>
<dbReference type="InterPro" id="IPR010259">
    <property type="entry name" value="S8pro/Inhibitor_I9"/>
</dbReference>
<keyword evidence="9 13" id="KW-0378">Hydrolase</keyword>
<dbReference type="GO" id="GO:0006508">
    <property type="term" value="P:proteolysis"/>
    <property type="evidence" value="ECO:0007669"/>
    <property type="project" value="UniProtKB-KW"/>
</dbReference>
<dbReference type="InterPro" id="IPR041469">
    <property type="entry name" value="Subtilisin-like_FN3"/>
</dbReference>
<keyword evidence="8" id="KW-0677">Repeat</keyword>
<evidence type="ECO:0000256" key="7">
    <source>
        <dbReference type="ARBA" id="ARBA00022729"/>
    </source>
</evidence>
<evidence type="ECO:0000256" key="12">
    <source>
        <dbReference type="PIRSR" id="PIRSR615500-1"/>
    </source>
</evidence>
<comment type="function">
    <text evidence="1">Required for arbuscular mycorrhiza (AM) development during AM symbiosis with AM fungi (e.g. Glomeromycota intraradices).</text>
</comment>
<dbReference type="FunFam" id="2.60.40.2310:FF:000001">
    <property type="entry name" value="Subtilisin-like protease SBT1.5"/>
    <property type="match status" value="1"/>
</dbReference>
<dbReference type="InterPro" id="IPR034197">
    <property type="entry name" value="Peptidases_S8_3"/>
</dbReference>
<keyword evidence="10 13" id="KW-0720">Serine protease</keyword>
<evidence type="ECO:0000313" key="16">
    <source>
        <dbReference type="EMBL" id="RXH99574.1"/>
    </source>
</evidence>
<accession>A0A498K0Y7</accession>
<feature type="active site" description="Charge relay system" evidence="12 13">
    <location>
        <position position="486"/>
    </location>
</feature>
<dbReference type="FunFam" id="3.30.430.20:FF:000009">
    <property type="entry name" value="Cysteine-rich receptor-like protein kinase 28"/>
    <property type="match status" value="1"/>
</dbReference>
<dbReference type="EMBL" id="RDQH01000331">
    <property type="protein sequence ID" value="RXH99574.1"/>
    <property type="molecule type" value="Genomic_DNA"/>
</dbReference>
<comment type="similarity">
    <text evidence="3 13">Belongs to the peptidase S8 family.</text>
</comment>
<dbReference type="InterPro" id="IPR023828">
    <property type="entry name" value="Peptidase_S8_Ser-AS"/>
</dbReference>
<feature type="domain" description="Gnk2-homologous" evidence="15">
    <location>
        <begin position="133"/>
        <end position="243"/>
    </location>
</feature>
<dbReference type="FunFam" id="3.30.70.80:FF:000002">
    <property type="entry name" value="Subtilisin-like protease SBT5.3"/>
    <property type="match status" value="1"/>
</dbReference>
<dbReference type="Gene3D" id="3.30.430.20">
    <property type="entry name" value="Gnk2 domain, C-X8-C-X2-C motif"/>
    <property type="match status" value="2"/>
</dbReference>
<dbReference type="Gene3D" id="3.50.30.30">
    <property type="match status" value="1"/>
</dbReference>
<evidence type="ECO:0000256" key="2">
    <source>
        <dbReference type="ARBA" id="ARBA00004271"/>
    </source>
</evidence>
<evidence type="ECO:0000256" key="5">
    <source>
        <dbReference type="ARBA" id="ARBA00022525"/>
    </source>
</evidence>
<dbReference type="Gene3D" id="3.30.70.80">
    <property type="entry name" value="Peptidase S8 propeptide/proteinase inhibitor I9"/>
    <property type="match status" value="1"/>
</dbReference>
<dbReference type="InterPro" id="IPR002902">
    <property type="entry name" value="GNK2"/>
</dbReference>
<dbReference type="InterPro" id="IPR038408">
    <property type="entry name" value="GNK2_sf"/>
</dbReference>
<reference evidence="16 17" key="1">
    <citation type="submission" date="2018-10" db="EMBL/GenBank/DDBJ databases">
        <title>A high-quality apple genome assembly.</title>
        <authorList>
            <person name="Hu J."/>
        </authorList>
    </citation>
    <scope>NUCLEOTIDE SEQUENCE [LARGE SCALE GENOMIC DNA]</scope>
    <source>
        <strain evidence="17">cv. HFTH1</strain>
        <tissue evidence="16">Young leaf</tissue>
    </source>
</reference>
<organism evidence="16 17">
    <name type="scientific">Malus domestica</name>
    <name type="common">Apple</name>
    <name type="synonym">Pyrus malus</name>
    <dbReference type="NCBI Taxonomy" id="3750"/>
    <lineage>
        <taxon>Eukaryota</taxon>
        <taxon>Viridiplantae</taxon>
        <taxon>Streptophyta</taxon>
        <taxon>Embryophyta</taxon>
        <taxon>Tracheophyta</taxon>
        <taxon>Spermatophyta</taxon>
        <taxon>Magnoliopsida</taxon>
        <taxon>eudicotyledons</taxon>
        <taxon>Gunneridae</taxon>
        <taxon>Pentapetalae</taxon>
        <taxon>rosids</taxon>
        <taxon>fabids</taxon>
        <taxon>Rosales</taxon>
        <taxon>Rosaceae</taxon>
        <taxon>Amygdaloideae</taxon>
        <taxon>Maleae</taxon>
        <taxon>Malus</taxon>
    </lineage>
</organism>
<dbReference type="Pfam" id="PF01657">
    <property type="entry name" value="Stress-antifung"/>
    <property type="match status" value="2"/>
</dbReference>
<feature type="domain" description="Gnk2-homologous" evidence="15">
    <location>
        <begin position="25"/>
        <end position="127"/>
    </location>
</feature>
<evidence type="ECO:0000256" key="9">
    <source>
        <dbReference type="ARBA" id="ARBA00022801"/>
    </source>
</evidence>
<evidence type="ECO:0000256" key="13">
    <source>
        <dbReference type="PROSITE-ProRule" id="PRU01240"/>
    </source>
</evidence>
<dbReference type="AlphaFoldDB" id="A0A498K0Y7"/>
<sequence length="1050" mass="113849">MFFFKSIPLGLLVLCLLHHSAIGASPLYHFCFSPENYTADSPYGANLNSLFSLLYTKVPPTGFGLGSTGQAKNQVNGLALCRGDVSSKDCNTCVVDASKEIRERCPYRKGAIIWYDHCLLKYSDVSFFGQIDSRNRFYMWNVQEVENGTLFNEKVKELLSGLSNEASEANQKLYATGEVQLDTFTTLYGIAQCTRDLSGVDCKKCLDSAISELPNCCDAKRGGRDETLVRKEDCLNEFTKDYPKNTPLDDIAVCDKDFVFISLTVYWVLSPVDRYAVWVMAEFVGLVDRLLGCHLEHVYIVYMGERQHGEPELVSESHHQTLSSVFGSKEAAKESILYNYKHGFSGFAAVLTPCQAKLIADSPGVVHVIPNRILNLHTTRSWNFLEVNSHIRNGILSKSQSGIGSIIGIMDTGIWPESESFRDEGMGDAPSRFRGICQEGEKFNRSHCNRKIIGARWYSKGYEAEFGNLSTSDEFEYLSPRDAAGHGTHTSSTAAGDSIENASYKGLSAGLARGGAPSARLAVYKVCWATGGCSSADLLAAFDDAIYDGVDVLSVSLGSPPPLSSYVEDAVAIGSFHAVARGISVICSAGNSGPYPQTVINSAPWIFTVAASTIDRAFPTVITLGNNQTVVVDHHFLLLPMKFGQALYTGMDINKYYPLVYGGDIASIDSDEDTAGSCDPGTLNETLATGKVILCFQSQSQRFSIPATTTVTSARGAGLIFAQFPSKDVSLSSGSLPCVQVDFAIGTNLLTYIGATRNPVVKFNPSKTLVGQQISPEVAFFSSRGPNSLSPSVLKPDIAAPGVNILASWSPARSQNQANPDIFKIESGTSMACPHISGIVALLKSIHPTWSPAAIKSALVTTASLEDEYGQSIVAEGAPHKQADPFDYGGGHVDPNKAIAPGLIYDIESSDYIRFLCSMGYNNTAISLVAGAKITCRKSTNFINNLNLPSITIHELKQRTTVSRTVTNVGPVNSIYNARVITPAGVSVRVKPSILSFNSTVKKLEFKVTFRSLLRIQGRFSFGNLFWEDGLHTHDELPFILKTKSGANLL</sequence>